<dbReference type="EMBL" id="JBKBDD010000001">
    <property type="protein sequence ID" value="MFN6542423.1"/>
    <property type="molecule type" value="Genomic_DNA"/>
</dbReference>
<reference evidence="1 2" key="1">
    <citation type="submission" date="2024-12" db="EMBL/GenBank/DDBJ databases">
        <title>The coexistence of Mycolicibacterium septicum and Mycolicibacterium nivoides in clinical samples.</title>
        <authorList>
            <person name="Wang C."/>
            <person name="Feng Y."/>
            <person name="Zong Z."/>
        </authorList>
    </citation>
    <scope>NUCLEOTIDE SEQUENCE [LARGE SCALE GENOMIC DNA]</scope>
    <source>
        <strain evidence="1 2">120309</strain>
    </source>
</reference>
<dbReference type="Proteomes" id="UP001635816">
    <property type="component" value="Unassembled WGS sequence"/>
</dbReference>
<accession>A0ABW9L3A0</accession>
<gene>
    <name evidence="1" type="ORF">ACK4CT_04440</name>
</gene>
<sequence length="67" mass="7163">MADEGDTREQALRQLPLPYSLALRLRDAGVARDVVCEYLSIEESALDGLYRIAEAKLAAVSAAKAGA</sequence>
<protein>
    <submittedName>
        <fullName evidence="1">Uncharacterized protein</fullName>
    </submittedName>
</protein>
<name>A0ABW9L3A0_9MYCO</name>
<evidence type="ECO:0000313" key="2">
    <source>
        <dbReference type="Proteomes" id="UP001635816"/>
    </source>
</evidence>
<dbReference type="RefSeq" id="WP_090425514.1">
    <property type="nucleotide sequence ID" value="NZ_CP034072.1"/>
</dbReference>
<dbReference type="GeneID" id="300554891"/>
<comment type="caution">
    <text evidence="1">The sequence shown here is derived from an EMBL/GenBank/DDBJ whole genome shotgun (WGS) entry which is preliminary data.</text>
</comment>
<keyword evidence="2" id="KW-1185">Reference proteome</keyword>
<evidence type="ECO:0000313" key="1">
    <source>
        <dbReference type="EMBL" id="MFN6542423.1"/>
    </source>
</evidence>
<organism evidence="1 2">
    <name type="scientific">Mycolicibacterium nivoides</name>
    <dbReference type="NCBI Taxonomy" id="2487344"/>
    <lineage>
        <taxon>Bacteria</taxon>
        <taxon>Bacillati</taxon>
        <taxon>Actinomycetota</taxon>
        <taxon>Actinomycetes</taxon>
        <taxon>Mycobacteriales</taxon>
        <taxon>Mycobacteriaceae</taxon>
        <taxon>Mycolicibacterium</taxon>
    </lineage>
</organism>
<proteinExistence type="predicted"/>